<reference evidence="3 4" key="1">
    <citation type="journal article" date="2018" name="Nat. Ecol. Evol.">
        <title>Pezizomycetes genomes reveal the molecular basis of ectomycorrhizal truffle lifestyle.</title>
        <authorList>
            <person name="Murat C."/>
            <person name="Payen T."/>
            <person name="Noel B."/>
            <person name="Kuo A."/>
            <person name="Morin E."/>
            <person name="Chen J."/>
            <person name="Kohler A."/>
            <person name="Krizsan K."/>
            <person name="Balestrini R."/>
            <person name="Da Silva C."/>
            <person name="Montanini B."/>
            <person name="Hainaut M."/>
            <person name="Levati E."/>
            <person name="Barry K.W."/>
            <person name="Belfiori B."/>
            <person name="Cichocki N."/>
            <person name="Clum A."/>
            <person name="Dockter R.B."/>
            <person name="Fauchery L."/>
            <person name="Guy J."/>
            <person name="Iotti M."/>
            <person name="Le Tacon F."/>
            <person name="Lindquist E.A."/>
            <person name="Lipzen A."/>
            <person name="Malagnac F."/>
            <person name="Mello A."/>
            <person name="Molinier V."/>
            <person name="Miyauchi S."/>
            <person name="Poulain J."/>
            <person name="Riccioni C."/>
            <person name="Rubini A."/>
            <person name="Sitrit Y."/>
            <person name="Splivallo R."/>
            <person name="Traeger S."/>
            <person name="Wang M."/>
            <person name="Zifcakova L."/>
            <person name="Wipf D."/>
            <person name="Zambonelli A."/>
            <person name="Paolocci F."/>
            <person name="Nowrousian M."/>
            <person name="Ottonello S."/>
            <person name="Baldrian P."/>
            <person name="Spatafora J.W."/>
            <person name="Henrissat B."/>
            <person name="Nagy L.G."/>
            <person name="Aury J.M."/>
            <person name="Wincker P."/>
            <person name="Grigoriev I.V."/>
            <person name="Bonfante P."/>
            <person name="Martin F.M."/>
        </authorList>
    </citation>
    <scope>NUCLEOTIDE SEQUENCE [LARGE SCALE GENOMIC DNA]</scope>
    <source>
        <strain evidence="3 4">RN42</strain>
    </source>
</reference>
<evidence type="ECO:0000259" key="2">
    <source>
        <dbReference type="Pfam" id="PF14295"/>
    </source>
</evidence>
<dbReference type="Pfam" id="PF14295">
    <property type="entry name" value="PAN_4"/>
    <property type="match status" value="3"/>
</dbReference>
<organism evidence="3 4">
    <name type="scientific">Ascobolus immersus RN42</name>
    <dbReference type="NCBI Taxonomy" id="1160509"/>
    <lineage>
        <taxon>Eukaryota</taxon>
        <taxon>Fungi</taxon>
        <taxon>Dikarya</taxon>
        <taxon>Ascomycota</taxon>
        <taxon>Pezizomycotina</taxon>
        <taxon>Pezizomycetes</taxon>
        <taxon>Pezizales</taxon>
        <taxon>Ascobolaceae</taxon>
        <taxon>Ascobolus</taxon>
    </lineage>
</organism>
<evidence type="ECO:0000313" key="3">
    <source>
        <dbReference type="EMBL" id="RPA81121.1"/>
    </source>
</evidence>
<feature type="domain" description="Apple" evidence="2">
    <location>
        <begin position="166"/>
        <end position="194"/>
    </location>
</feature>
<feature type="domain" description="Apple" evidence="2">
    <location>
        <begin position="61"/>
        <end position="107"/>
    </location>
</feature>
<feature type="chain" id="PRO_5018192387" description="Apple domain-containing protein" evidence="1">
    <location>
        <begin position="22"/>
        <end position="333"/>
    </location>
</feature>
<dbReference type="InterPro" id="IPR003609">
    <property type="entry name" value="Pan_app"/>
</dbReference>
<protein>
    <recommendedName>
        <fullName evidence="2">Apple domain-containing protein</fullName>
    </recommendedName>
</protein>
<dbReference type="AlphaFoldDB" id="A0A3N4IAA5"/>
<evidence type="ECO:0000313" key="4">
    <source>
        <dbReference type="Proteomes" id="UP000275078"/>
    </source>
</evidence>
<evidence type="ECO:0000256" key="1">
    <source>
        <dbReference type="SAM" id="SignalP"/>
    </source>
</evidence>
<dbReference type="Gene3D" id="3.50.4.10">
    <property type="entry name" value="Hepatocyte Growth Factor"/>
    <property type="match status" value="2"/>
</dbReference>
<dbReference type="Proteomes" id="UP000275078">
    <property type="component" value="Unassembled WGS sequence"/>
</dbReference>
<name>A0A3N4IAA5_ASCIM</name>
<dbReference type="EMBL" id="ML119682">
    <property type="protein sequence ID" value="RPA81121.1"/>
    <property type="molecule type" value="Genomic_DNA"/>
</dbReference>
<dbReference type="OrthoDB" id="160645at2759"/>
<sequence length="333" mass="35474">MVPLKSLSIFSLSLLSQFVNGVAIATTDTKSPALAASCPDSDGKIIVDANSKVRFYVQCATDRPGGDIPGPTPWVNSIEECIAACASTPDCVAAAYGVGTPGPCFLKSNLGFPNANGGIVTVFRDGGMSGLSCPSGANKKLVINADTFHTVKCFWPRNPEPDGFGVTVLSPSFEECLKSCDARRDIGCNFATFYPGQDVVRGQSVPAPGGKCVFSKKLSVAILPDLNAWWGVRDSMCPTRDGKTVLSEGISIDAPGRKYEIKCNSDWLENDLEEEPRQTDTLSACLNECDRRQPHCRGVVWSISQGTCFFKGGKPGVIVPSRPGLIRAKVIAK</sequence>
<accession>A0A3N4IAA5</accession>
<keyword evidence="4" id="KW-1185">Reference proteome</keyword>
<dbReference type="STRING" id="1160509.A0A3N4IAA5"/>
<proteinExistence type="predicted"/>
<feature type="signal peptide" evidence="1">
    <location>
        <begin position="1"/>
        <end position="21"/>
    </location>
</feature>
<gene>
    <name evidence="3" type="ORF">BJ508DRAFT_414975</name>
</gene>
<feature type="domain" description="Apple" evidence="2">
    <location>
        <begin position="270"/>
        <end position="309"/>
    </location>
</feature>
<keyword evidence="1" id="KW-0732">Signal</keyword>